<dbReference type="EMBL" id="JACGWS010000007">
    <property type="protein sequence ID" value="MBC8755629.1"/>
    <property type="molecule type" value="Genomic_DNA"/>
</dbReference>
<proteinExistence type="predicted"/>
<organism evidence="1 2">
    <name type="scientific">Kordia aestuariivivens</name>
    <dbReference type="NCBI Taxonomy" id="2759037"/>
    <lineage>
        <taxon>Bacteria</taxon>
        <taxon>Pseudomonadati</taxon>
        <taxon>Bacteroidota</taxon>
        <taxon>Flavobacteriia</taxon>
        <taxon>Flavobacteriales</taxon>
        <taxon>Flavobacteriaceae</taxon>
        <taxon>Kordia</taxon>
    </lineage>
</organism>
<dbReference type="Gene3D" id="3.40.50.1820">
    <property type="entry name" value="alpha/beta hydrolase"/>
    <property type="match status" value="1"/>
</dbReference>
<dbReference type="PANTHER" id="PTHR48098">
    <property type="entry name" value="ENTEROCHELIN ESTERASE-RELATED"/>
    <property type="match status" value="1"/>
</dbReference>
<comment type="caution">
    <text evidence="1">The sequence shown here is derived from an EMBL/GenBank/DDBJ whole genome shotgun (WGS) entry which is preliminary data.</text>
</comment>
<dbReference type="Pfam" id="PF00756">
    <property type="entry name" value="Esterase"/>
    <property type="match status" value="1"/>
</dbReference>
<protein>
    <submittedName>
        <fullName evidence="1">Esterase</fullName>
    </submittedName>
</protein>
<accession>A0ABR7QBC6</accession>
<dbReference type="Gene3D" id="1.25.40.10">
    <property type="entry name" value="Tetratricopeptide repeat domain"/>
    <property type="match status" value="1"/>
</dbReference>
<sequence>MLLAAFMCFTITNAQTKIEKLASKKLNETRDIQLYIPEGYSDEKVYPIIVVLDANYLFESVVANTRYYSYWDEMPECIVVGINQYEVEDREKDCMYDDDNGLPKDKGTQFFEFIGMELIPFVEKNYNTANFKMIVGHDLTANFANYYLFKQVPLFDAYINLSPYFAPKMEERIATRLTEFETKKFYYLATAEEDTKKAAQRIRALNTSLSAIKNENIFYYYDDFTEANHNSLAVQAIPRAMSQIFSMYRPISVKEYKEKISTLSTSPYLYLADKYETIKNLFGFEKRVSVNDFMAIYSAVRKQKTTTEDLKLLAKLAKKEYPDTALFHFFMGEFHEKNGDAKKALRMYQNGFSMNAIDFITKDLMLDKAAKIKQDFGW</sequence>
<dbReference type="PANTHER" id="PTHR48098:SF6">
    <property type="entry name" value="FERRI-BACILLIBACTIN ESTERASE BESA"/>
    <property type="match status" value="1"/>
</dbReference>
<dbReference type="InterPro" id="IPR029058">
    <property type="entry name" value="AB_hydrolase_fold"/>
</dbReference>
<gene>
    <name evidence="1" type="ORF">H2O64_13205</name>
</gene>
<dbReference type="InterPro" id="IPR000801">
    <property type="entry name" value="Esterase-like"/>
</dbReference>
<reference evidence="1 2" key="1">
    <citation type="submission" date="2020-07" db="EMBL/GenBank/DDBJ databases">
        <title>Description of Kordia aestuariivivens sp. nov., isolated from a tidal flat.</title>
        <authorList>
            <person name="Park S."/>
            <person name="Yoon J.-H."/>
        </authorList>
    </citation>
    <scope>NUCLEOTIDE SEQUENCE [LARGE SCALE GENOMIC DNA]</scope>
    <source>
        <strain evidence="1 2">YSTF-M3</strain>
    </source>
</reference>
<dbReference type="InterPro" id="IPR011990">
    <property type="entry name" value="TPR-like_helical_dom_sf"/>
</dbReference>
<dbReference type="SUPFAM" id="SSF53474">
    <property type="entry name" value="alpha/beta-Hydrolases"/>
    <property type="match status" value="1"/>
</dbReference>
<evidence type="ECO:0000313" key="1">
    <source>
        <dbReference type="EMBL" id="MBC8755629.1"/>
    </source>
</evidence>
<dbReference type="InterPro" id="IPR050583">
    <property type="entry name" value="Mycobacterial_A85_antigen"/>
</dbReference>
<dbReference type="Proteomes" id="UP000619238">
    <property type="component" value="Unassembled WGS sequence"/>
</dbReference>
<name>A0ABR7QBC6_9FLAO</name>
<keyword evidence="2" id="KW-1185">Reference proteome</keyword>
<evidence type="ECO:0000313" key="2">
    <source>
        <dbReference type="Proteomes" id="UP000619238"/>
    </source>
</evidence>